<dbReference type="STRING" id="1006004.GBAG_4343"/>
<dbReference type="Proteomes" id="UP000028653">
    <property type="component" value="Unassembled WGS sequence"/>
</dbReference>
<protein>
    <submittedName>
        <fullName evidence="2">TraU family plasmid conjugative transfer pilus assembly protein</fullName>
    </submittedName>
</protein>
<sequence length="340" mass="36818">MAAGGNMTFRACLTGIILAIVCWTASLSSASAATSNAGDGRWVNPISDVCWKCLFPMSLGSIQLASGPQPDTTNPASPIQICPMGILYRVGLAIGFWEPMAMVDVTREPGVMVNMGGFKIDLGRTGTGTAGQSDRPAAGAFYHVHWYKYPLVYWLNIITTAGCMQTGDMDIAYLSEVDPTWNDSTLAMILNPEAALFNNLIAQGACAADAASSSAGLPLAPLFWCAGSQGSMYPFTGFTSGEFSPLESSLLVTERMAFKMHREGLVWNSVGADVAVCHEYPSPIIPKERWRYQMVNMYPATNSCYPFGASTQIWGSTHNSPQSKKNFGYLLWRKRNCAYT</sequence>
<keyword evidence="3" id="KW-1185">Reference proteome</keyword>
<feature type="signal peptide" evidence="1">
    <location>
        <begin position="1"/>
        <end position="32"/>
    </location>
</feature>
<feature type="chain" id="PRO_5001790556" evidence="1">
    <location>
        <begin position="33"/>
        <end position="340"/>
    </location>
</feature>
<dbReference type="NCBIfam" id="NF010297">
    <property type="entry name" value="PRK13737.1"/>
    <property type="match status" value="1"/>
</dbReference>
<gene>
    <name evidence="2" type="ORF">GBAG_4343</name>
</gene>
<evidence type="ECO:0000256" key="1">
    <source>
        <dbReference type="SAM" id="SignalP"/>
    </source>
</evidence>
<dbReference type="Pfam" id="PF06834">
    <property type="entry name" value="TraU"/>
    <property type="match status" value="1"/>
</dbReference>
<name>A0A085FZ13_9ENTR</name>
<dbReference type="EMBL" id="JMPI01000076">
    <property type="protein sequence ID" value="KFC76708.1"/>
    <property type="molecule type" value="Genomic_DNA"/>
</dbReference>
<organism evidence="2 3">
    <name type="scientific">Buttiauxella agrestis ATCC 33320</name>
    <dbReference type="NCBI Taxonomy" id="1006004"/>
    <lineage>
        <taxon>Bacteria</taxon>
        <taxon>Pseudomonadati</taxon>
        <taxon>Pseudomonadota</taxon>
        <taxon>Gammaproteobacteria</taxon>
        <taxon>Enterobacterales</taxon>
        <taxon>Enterobacteriaceae</taxon>
        <taxon>Buttiauxella</taxon>
    </lineage>
</organism>
<accession>A0A085FZ13</accession>
<evidence type="ECO:0000313" key="3">
    <source>
        <dbReference type="Proteomes" id="UP000028653"/>
    </source>
</evidence>
<evidence type="ECO:0000313" key="2">
    <source>
        <dbReference type="EMBL" id="KFC76708.1"/>
    </source>
</evidence>
<dbReference type="eggNOG" id="ENOG502Z7SA">
    <property type="taxonomic scope" value="Bacteria"/>
</dbReference>
<keyword evidence="1" id="KW-0732">Signal</keyword>
<dbReference type="AlphaFoldDB" id="A0A085FZ13"/>
<dbReference type="InterPro" id="IPR009649">
    <property type="entry name" value="TraU"/>
</dbReference>
<comment type="caution">
    <text evidence="2">The sequence shown here is derived from an EMBL/GenBank/DDBJ whole genome shotgun (WGS) entry which is preliminary data.</text>
</comment>
<reference evidence="2 3" key="1">
    <citation type="submission" date="2014-05" db="EMBL/GenBank/DDBJ databases">
        <title>ATOL: Assembling a taxonomically balanced genome-scale reconstruction of the evolutionary history of the Enterobacteriaceae.</title>
        <authorList>
            <person name="Plunkett G.III."/>
            <person name="Neeno-Eckwall E.C."/>
            <person name="Glasner J.D."/>
            <person name="Perna N.T."/>
        </authorList>
    </citation>
    <scope>NUCLEOTIDE SEQUENCE [LARGE SCALE GENOMIC DNA]</scope>
    <source>
        <strain evidence="2 3">ATCC 33320</strain>
    </source>
</reference>
<proteinExistence type="predicted"/>